<dbReference type="Proteomes" id="UP000693981">
    <property type="component" value="Unassembled WGS sequence"/>
</dbReference>
<feature type="domain" description="UBA" evidence="1">
    <location>
        <begin position="254"/>
        <end position="294"/>
    </location>
</feature>
<evidence type="ECO:0000259" key="1">
    <source>
        <dbReference type="PROSITE" id="PS50030"/>
    </source>
</evidence>
<reference evidence="2" key="1">
    <citation type="submission" date="2021-02" db="EMBL/GenBank/DDBJ databases">
        <authorList>
            <person name="Palmer J.M."/>
        </authorList>
    </citation>
    <scope>NUCLEOTIDE SEQUENCE</scope>
    <source>
        <strain evidence="2">SCRP23</strain>
    </source>
</reference>
<sequence>MLVLRVRCVDDGRELLLERHGADEYSVQVAELKRLVLQHRHSFSRSGTVENGSETQDFDIGACFLLLRGQILADADVVDLNALRISDFFVFATDASPFPIGPSSESSLQAQNKEATAVYEVLKTQLQDMGFPASMAAMALQQSNNNLSDAVALLAEGKVKEQSNDEAKEAVAGDDAQEADLLQQYPSIAPLGSMEQFESRELTQLNENPAATLRLLSLPAPRPTSMKFSEQEAQDFDMEMDDWMVTSGANSDGAIDRVRTKKLVAMGFEQGLVQAIYESCGNDEQLTANALLQTLES</sequence>
<accession>A0A8T1X704</accession>
<gene>
    <name evidence="2" type="ORF">PHYBOEH_000996</name>
</gene>
<dbReference type="AlphaFoldDB" id="A0A8T1X704"/>
<dbReference type="SMART" id="SM00165">
    <property type="entry name" value="UBA"/>
    <property type="match status" value="2"/>
</dbReference>
<comment type="caution">
    <text evidence="2">The sequence shown here is derived from an EMBL/GenBank/DDBJ whole genome shotgun (WGS) entry which is preliminary data.</text>
</comment>
<proteinExistence type="predicted"/>
<dbReference type="PROSITE" id="PS50030">
    <property type="entry name" value="UBA"/>
    <property type="match status" value="2"/>
</dbReference>
<organism evidence="2 3">
    <name type="scientific">Phytophthora boehmeriae</name>
    <dbReference type="NCBI Taxonomy" id="109152"/>
    <lineage>
        <taxon>Eukaryota</taxon>
        <taxon>Sar</taxon>
        <taxon>Stramenopiles</taxon>
        <taxon>Oomycota</taxon>
        <taxon>Peronosporomycetes</taxon>
        <taxon>Peronosporales</taxon>
        <taxon>Peronosporaceae</taxon>
        <taxon>Phytophthora</taxon>
    </lineage>
</organism>
<dbReference type="EMBL" id="JAGDFL010000012">
    <property type="protein sequence ID" value="KAG7401451.1"/>
    <property type="molecule type" value="Genomic_DNA"/>
</dbReference>
<dbReference type="OrthoDB" id="125622at2759"/>
<protein>
    <recommendedName>
        <fullName evidence="1">UBA domain-containing protein</fullName>
    </recommendedName>
</protein>
<evidence type="ECO:0000313" key="2">
    <source>
        <dbReference type="EMBL" id="KAG7401451.1"/>
    </source>
</evidence>
<name>A0A8T1X704_9STRA</name>
<evidence type="ECO:0000313" key="3">
    <source>
        <dbReference type="Proteomes" id="UP000693981"/>
    </source>
</evidence>
<feature type="domain" description="UBA" evidence="1">
    <location>
        <begin position="117"/>
        <end position="157"/>
    </location>
</feature>
<keyword evidence="3" id="KW-1185">Reference proteome</keyword>
<dbReference type="InterPro" id="IPR015940">
    <property type="entry name" value="UBA"/>
</dbReference>